<feature type="transmembrane region" description="Helical" evidence="1">
    <location>
        <begin position="40"/>
        <end position="61"/>
    </location>
</feature>
<name>A0A239GJD1_9ACTN</name>
<proteinExistence type="predicted"/>
<keyword evidence="1" id="KW-1133">Transmembrane helix</keyword>
<sequence>MRGARLLSLVVAEVLPELLVLLVGLALVLSRRRRLGSAAWLAGIGSALLSLGLVNYLAWALTMFQLFEDGDSVAIVRRMGLLANVGWVVNSTGMLLVVLSVFAGRSPRVAAVEPVADTAGATS</sequence>
<reference evidence="2 3" key="1">
    <citation type="submission" date="2017-06" db="EMBL/GenBank/DDBJ databases">
        <authorList>
            <person name="Kim H.J."/>
            <person name="Triplett B.A."/>
        </authorList>
    </citation>
    <scope>NUCLEOTIDE SEQUENCE [LARGE SCALE GENOMIC DNA]</scope>
    <source>
        <strain evidence="2 3">CGMCC 4.5593</strain>
    </source>
</reference>
<keyword evidence="1" id="KW-0472">Membrane</keyword>
<accession>A0A239GJD1</accession>
<evidence type="ECO:0000313" key="2">
    <source>
        <dbReference type="EMBL" id="SNS68995.1"/>
    </source>
</evidence>
<protein>
    <submittedName>
        <fullName evidence="2">Uncharacterized protein</fullName>
    </submittedName>
</protein>
<organism evidence="2 3">
    <name type="scientific">Asanoa hainanensis</name>
    <dbReference type="NCBI Taxonomy" id="560556"/>
    <lineage>
        <taxon>Bacteria</taxon>
        <taxon>Bacillati</taxon>
        <taxon>Actinomycetota</taxon>
        <taxon>Actinomycetes</taxon>
        <taxon>Micromonosporales</taxon>
        <taxon>Micromonosporaceae</taxon>
        <taxon>Asanoa</taxon>
    </lineage>
</organism>
<evidence type="ECO:0000313" key="3">
    <source>
        <dbReference type="Proteomes" id="UP000198362"/>
    </source>
</evidence>
<keyword evidence="3" id="KW-1185">Reference proteome</keyword>
<dbReference type="Proteomes" id="UP000198362">
    <property type="component" value="Unassembled WGS sequence"/>
</dbReference>
<feature type="transmembrane region" description="Helical" evidence="1">
    <location>
        <begin position="81"/>
        <end position="103"/>
    </location>
</feature>
<dbReference type="EMBL" id="FZPH01000001">
    <property type="protein sequence ID" value="SNS68995.1"/>
    <property type="molecule type" value="Genomic_DNA"/>
</dbReference>
<dbReference type="AlphaFoldDB" id="A0A239GJD1"/>
<feature type="transmembrane region" description="Helical" evidence="1">
    <location>
        <begin position="6"/>
        <end position="28"/>
    </location>
</feature>
<evidence type="ECO:0000256" key="1">
    <source>
        <dbReference type="SAM" id="Phobius"/>
    </source>
</evidence>
<keyword evidence="1" id="KW-0812">Transmembrane</keyword>
<gene>
    <name evidence="2" type="ORF">SAMN05421812_101424</name>
</gene>